<keyword evidence="2 4" id="KW-0694">RNA-binding</keyword>
<proteinExistence type="predicted"/>
<dbReference type="OrthoDB" id="431169at2759"/>
<dbReference type="SUPFAM" id="SSF54928">
    <property type="entry name" value="RNA-binding domain, RBD"/>
    <property type="match status" value="1"/>
</dbReference>
<protein>
    <submittedName>
        <fullName evidence="7">Couch potato-like isoform X4</fullName>
    </submittedName>
</protein>
<dbReference type="PROSITE" id="PS50102">
    <property type="entry name" value="RRM"/>
    <property type="match status" value="1"/>
</dbReference>
<sequence>MGKYNLIKTVNQADSLHQMVAGQSGYQLNQSTAMLSLINSPAQMQQHARTLQALAKLKPKNSVACSVSPSSASSANFSSSQSPSPHSPDNASEQEHSQLSETTTIAQHSENTDSTENETNKVRTLFVSGLPMDAKPRELYLLFRAYKGFEGSLLKVTNKNGKNLSPVGFVTFSTRGEAESAKQELTGVRFDPDLPQTLRLEFAKSNTKVQKTKQSSIVQNHHQHSNHTNSQNQVAAQLQPALIPLSHDINSGAFFSASDAAWPPQLAFDLSSTAGLHTLIPTLLPAHLQGLSHQLNNSAQTNNTVSTNQHLQNANNHMIQVGLGQYMSDQDHFKSLFSV</sequence>
<feature type="domain" description="RRM" evidence="6">
    <location>
        <begin position="123"/>
        <end position="205"/>
    </location>
</feature>
<dbReference type="Proteomes" id="UP000276133">
    <property type="component" value="Unassembled WGS sequence"/>
</dbReference>
<name>A0A3M7SRQ7_BRAPC</name>
<comment type="caution">
    <text evidence="7">The sequence shown here is derived from an EMBL/GenBank/DDBJ whole genome shotgun (WGS) entry which is preliminary data.</text>
</comment>
<accession>A0A3M7SRQ7</accession>
<dbReference type="Pfam" id="PF00076">
    <property type="entry name" value="RRM_1"/>
    <property type="match status" value="1"/>
</dbReference>
<evidence type="ECO:0000256" key="1">
    <source>
        <dbReference type="ARBA" id="ARBA00004123"/>
    </source>
</evidence>
<evidence type="ECO:0000256" key="4">
    <source>
        <dbReference type="PROSITE-ProRule" id="PRU00176"/>
    </source>
</evidence>
<dbReference type="InterPro" id="IPR000504">
    <property type="entry name" value="RRM_dom"/>
</dbReference>
<dbReference type="InterPro" id="IPR035979">
    <property type="entry name" value="RBD_domain_sf"/>
</dbReference>
<reference evidence="7 8" key="1">
    <citation type="journal article" date="2018" name="Sci. Rep.">
        <title>Genomic signatures of local adaptation to the degree of environmental predictability in rotifers.</title>
        <authorList>
            <person name="Franch-Gras L."/>
            <person name="Hahn C."/>
            <person name="Garcia-Roger E.M."/>
            <person name="Carmona M.J."/>
            <person name="Serra M."/>
            <person name="Gomez A."/>
        </authorList>
    </citation>
    <scope>NUCLEOTIDE SEQUENCE [LARGE SCALE GENOMIC DNA]</scope>
    <source>
        <strain evidence="7">HYR1</strain>
    </source>
</reference>
<dbReference type="EMBL" id="REGN01000871">
    <property type="protein sequence ID" value="RNA38426.1"/>
    <property type="molecule type" value="Genomic_DNA"/>
</dbReference>
<evidence type="ECO:0000259" key="6">
    <source>
        <dbReference type="PROSITE" id="PS50102"/>
    </source>
</evidence>
<dbReference type="CDD" id="cd12684">
    <property type="entry name" value="RRM_cpo"/>
    <property type="match status" value="1"/>
</dbReference>
<dbReference type="GO" id="GO:0003723">
    <property type="term" value="F:RNA binding"/>
    <property type="evidence" value="ECO:0007669"/>
    <property type="project" value="UniProtKB-UniRule"/>
</dbReference>
<feature type="compositionally biased region" description="Polar residues" evidence="5">
    <location>
        <begin position="99"/>
        <end position="114"/>
    </location>
</feature>
<keyword evidence="8" id="KW-1185">Reference proteome</keyword>
<organism evidence="7 8">
    <name type="scientific">Brachionus plicatilis</name>
    <name type="common">Marine rotifer</name>
    <name type="synonym">Brachionus muelleri</name>
    <dbReference type="NCBI Taxonomy" id="10195"/>
    <lineage>
        <taxon>Eukaryota</taxon>
        <taxon>Metazoa</taxon>
        <taxon>Spiralia</taxon>
        <taxon>Gnathifera</taxon>
        <taxon>Rotifera</taxon>
        <taxon>Eurotatoria</taxon>
        <taxon>Monogononta</taxon>
        <taxon>Pseudotrocha</taxon>
        <taxon>Ploima</taxon>
        <taxon>Brachionidae</taxon>
        <taxon>Brachionus</taxon>
    </lineage>
</organism>
<dbReference type="AlphaFoldDB" id="A0A3M7SRQ7"/>
<evidence type="ECO:0000313" key="7">
    <source>
        <dbReference type="EMBL" id="RNA38426.1"/>
    </source>
</evidence>
<dbReference type="SMART" id="SM00360">
    <property type="entry name" value="RRM"/>
    <property type="match status" value="1"/>
</dbReference>
<dbReference type="InterPro" id="IPR034788">
    <property type="entry name" value="Cpo_RRM"/>
</dbReference>
<evidence type="ECO:0000256" key="5">
    <source>
        <dbReference type="SAM" id="MobiDB-lite"/>
    </source>
</evidence>
<feature type="compositionally biased region" description="Low complexity" evidence="5">
    <location>
        <begin position="68"/>
        <end position="88"/>
    </location>
</feature>
<feature type="region of interest" description="Disordered" evidence="5">
    <location>
        <begin position="68"/>
        <end position="120"/>
    </location>
</feature>
<dbReference type="InterPro" id="IPR012677">
    <property type="entry name" value="Nucleotide-bd_a/b_plait_sf"/>
</dbReference>
<evidence type="ECO:0000256" key="2">
    <source>
        <dbReference type="ARBA" id="ARBA00022884"/>
    </source>
</evidence>
<gene>
    <name evidence="7" type="ORF">BpHYR1_023326</name>
</gene>
<evidence type="ECO:0000313" key="8">
    <source>
        <dbReference type="Proteomes" id="UP000276133"/>
    </source>
</evidence>
<dbReference type="Gene3D" id="3.30.70.330">
    <property type="match status" value="1"/>
</dbReference>
<dbReference type="STRING" id="10195.A0A3M7SRQ7"/>
<keyword evidence="3" id="KW-0539">Nucleus</keyword>
<comment type="subcellular location">
    <subcellularLocation>
        <location evidence="1">Nucleus</location>
    </subcellularLocation>
</comment>
<dbReference type="PANTHER" id="PTHR10501">
    <property type="entry name" value="U1 SMALL NUCLEAR RIBONUCLEOPROTEIN A/U2 SMALL NUCLEAR RIBONUCLEOPROTEIN B"/>
    <property type="match status" value="1"/>
</dbReference>
<dbReference type="GO" id="GO:0005634">
    <property type="term" value="C:nucleus"/>
    <property type="evidence" value="ECO:0007669"/>
    <property type="project" value="UniProtKB-SubCell"/>
</dbReference>
<evidence type="ECO:0000256" key="3">
    <source>
        <dbReference type="ARBA" id="ARBA00023242"/>
    </source>
</evidence>
<dbReference type="FunFam" id="3.30.70.330:FF:000037">
    <property type="entry name" value="RNA-binding protein with multiple splicing 2"/>
    <property type="match status" value="1"/>
</dbReference>